<name>A0A1H0B9N7_9ACTN</name>
<evidence type="ECO:0000313" key="3">
    <source>
        <dbReference type="Proteomes" id="UP000199341"/>
    </source>
</evidence>
<keyword evidence="3" id="KW-1185">Reference proteome</keyword>
<dbReference type="PANTHER" id="PTHR43689">
    <property type="entry name" value="HYDROLASE"/>
    <property type="match status" value="1"/>
</dbReference>
<reference evidence="2 3" key="1">
    <citation type="submission" date="2016-10" db="EMBL/GenBank/DDBJ databases">
        <authorList>
            <person name="de Groot N.N."/>
        </authorList>
    </citation>
    <scope>NUCLEOTIDE SEQUENCE [LARGE SCALE GENOMIC DNA]</scope>
    <source>
        <strain evidence="2 3">CGMCC 4.2022</strain>
    </source>
</reference>
<dbReference type="RefSeq" id="WP_093783896.1">
    <property type="nucleotide sequence ID" value="NZ_FNIE01000004.1"/>
</dbReference>
<evidence type="ECO:0000313" key="2">
    <source>
        <dbReference type="EMBL" id="SDN42063.1"/>
    </source>
</evidence>
<evidence type="ECO:0000259" key="1">
    <source>
        <dbReference type="Pfam" id="PF12697"/>
    </source>
</evidence>
<dbReference type="Gene3D" id="3.40.50.1820">
    <property type="entry name" value="alpha/beta hydrolase"/>
    <property type="match status" value="1"/>
</dbReference>
<dbReference type="STRING" id="310781.SAMN05216259_10494"/>
<dbReference type="Proteomes" id="UP000199341">
    <property type="component" value="Unassembled WGS sequence"/>
</dbReference>
<dbReference type="OrthoDB" id="3249793at2"/>
<sequence length="268" mass="27938">MTATVHTLALGGTEPGADLTVDLTVDDQGSGRPFLLLHGGGGPQTVAAFAGLLAEQHGARVLTPVHPGFGGTERPEQLTDVGTLARLYADLLDTLDLRDVIVVGNSIGGWIAAELALLGSERVSGYVLVDAAGIEVPGHPVVDIFPLTPQELSALSFHNPARFGIDPAALPEAVRAAAAGNRASLAVYQGPYKMADPGLRERLAKVTSPVLVVWGESDRVVDRDYGRAYAAAIPGARFVLIAASGHLPQIEMPSELLCIVAEFAEENA</sequence>
<dbReference type="GO" id="GO:0003824">
    <property type="term" value="F:catalytic activity"/>
    <property type="evidence" value="ECO:0007669"/>
    <property type="project" value="UniProtKB-ARBA"/>
</dbReference>
<gene>
    <name evidence="2" type="ORF">SAMN05216259_10494</name>
</gene>
<protein>
    <submittedName>
        <fullName evidence="2">Pimeloyl-ACP methyl ester carboxylesterase</fullName>
    </submittedName>
</protein>
<dbReference type="AlphaFoldDB" id="A0A1H0B9N7"/>
<dbReference type="Pfam" id="PF12697">
    <property type="entry name" value="Abhydrolase_6"/>
    <property type="match status" value="1"/>
</dbReference>
<dbReference type="InterPro" id="IPR029058">
    <property type="entry name" value="AB_hydrolase_fold"/>
</dbReference>
<proteinExistence type="predicted"/>
<dbReference type="InterPro" id="IPR000073">
    <property type="entry name" value="AB_hydrolase_1"/>
</dbReference>
<dbReference type="EMBL" id="FNIE01000004">
    <property type="protein sequence ID" value="SDN42063.1"/>
    <property type="molecule type" value="Genomic_DNA"/>
</dbReference>
<organism evidence="2 3">
    <name type="scientific">Actinacidiphila guanduensis</name>
    <dbReference type="NCBI Taxonomy" id="310781"/>
    <lineage>
        <taxon>Bacteria</taxon>
        <taxon>Bacillati</taxon>
        <taxon>Actinomycetota</taxon>
        <taxon>Actinomycetes</taxon>
        <taxon>Kitasatosporales</taxon>
        <taxon>Streptomycetaceae</taxon>
        <taxon>Actinacidiphila</taxon>
    </lineage>
</organism>
<dbReference type="PRINTS" id="PR00111">
    <property type="entry name" value="ABHYDROLASE"/>
</dbReference>
<accession>A0A1H0B9N7</accession>
<dbReference type="PANTHER" id="PTHR43689:SF8">
    <property type="entry name" value="ALPHA_BETA-HYDROLASES SUPERFAMILY PROTEIN"/>
    <property type="match status" value="1"/>
</dbReference>
<feature type="domain" description="AB hydrolase-1" evidence="1">
    <location>
        <begin position="34"/>
        <end position="255"/>
    </location>
</feature>
<dbReference type="SUPFAM" id="SSF53474">
    <property type="entry name" value="alpha/beta-Hydrolases"/>
    <property type="match status" value="1"/>
</dbReference>